<dbReference type="InterPro" id="IPR036374">
    <property type="entry name" value="OxRdtase_Mopterin-bd_sf"/>
</dbReference>
<dbReference type="SUPFAM" id="SSF56524">
    <property type="entry name" value="Oxidoreductase molybdopterin-binding domain"/>
    <property type="match status" value="1"/>
</dbReference>
<comment type="cofactor">
    <cofactor evidence="1">
        <name>Mo-molybdopterin</name>
        <dbReference type="ChEBI" id="CHEBI:71302"/>
    </cofactor>
</comment>
<keyword evidence="3" id="KW-0479">Metal-binding</keyword>
<name>A0A169QHV5_9HYPH</name>
<evidence type="ECO:0000313" key="10">
    <source>
        <dbReference type="Proteomes" id="UP000218288"/>
    </source>
</evidence>
<evidence type="ECO:0000256" key="1">
    <source>
        <dbReference type="ARBA" id="ARBA00001924"/>
    </source>
</evidence>
<dbReference type="InterPro" id="IPR000572">
    <property type="entry name" value="OxRdtase_Mopterin-bd_dom"/>
</dbReference>
<dbReference type="InterPro" id="IPR006311">
    <property type="entry name" value="TAT_signal"/>
</dbReference>
<accession>A0A169QHV5</accession>
<dbReference type="GO" id="GO:0030151">
    <property type="term" value="F:molybdenum ion binding"/>
    <property type="evidence" value="ECO:0007669"/>
    <property type="project" value="InterPro"/>
</dbReference>
<dbReference type="SUPFAM" id="SSF81296">
    <property type="entry name" value="E set domains"/>
    <property type="match status" value="1"/>
</dbReference>
<evidence type="ECO:0000256" key="5">
    <source>
        <dbReference type="SAM" id="MobiDB-lite"/>
    </source>
</evidence>
<dbReference type="PRINTS" id="PR00407">
    <property type="entry name" value="EUMOPTERIN"/>
</dbReference>
<dbReference type="FunFam" id="2.60.40.650:FF:000004">
    <property type="entry name" value="Sulfite oxidase, putative"/>
    <property type="match status" value="1"/>
</dbReference>
<dbReference type="RefSeq" id="WP_173807862.1">
    <property type="nucleotide sequence ID" value="NZ_AP014809.1"/>
</dbReference>
<dbReference type="Gene3D" id="2.60.40.650">
    <property type="match status" value="1"/>
</dbReference>
<dbReference type="GO" id="GO:0043546">
    <property type="term" value="F:molybdopterin cofactor binding"/>
    <property type="evidence" value="ECO:0007669"/>
    <property type="project" value="TreeGrafter"/>
</dbReference>
<feature type="chain" id="PRO_5007902332" evidence="6">
    <location>
        <begin position="30"/>
        <end position="406"/>
    </location>
</feature>
<evidence type="ECO:0000259" key="8">
    <source>
        <dbReference type="Pfam" id="PF03404"/>
    </source>
</evidence>
<dbReference type="EMBL" id="AP014809">
    <property type="protein sequence ID" value="BAU88928.1"/>
    <property type="molecule type" value="Genomic_DNA"/>
</dbReference>
<evidence type="ECO:0000256" key="4">
    <source>
        <dbReference type="ARBA" id="ARBA00023002"/>
    </source>
</evidence>
<keyword evidence="6" id="KW-0732">Signal</keyword>
<organism evidence="9 10">
    <name type="scientific">Methylorubrum populi</name>
    <dbReference type="NCBI Taxonomy" id="223967"/>
    <lineage>
        <taxon>Bacteria</taxon>
        <taxon>Pseudomonadati</taxon>
        <taxon>Pseudomonadota</taxon>
        <taxon>Alphaproteobacteria</taxon>
        <taxon>Hyphomicrobiales</taxon>
        <taxon>Methylobacteriaceae</taxon>
        <taxon>Methylorubrum</taxon>
    </lineage>
</organism>
<evidence type="ECO:0000256" key="2">
    <source>
        <dbReference type="ARBA" id="ARBA00022505"/>
    </source>
</evidence>
<dbReference type="InterPro" id="IPR005066">
    <property type="entry name" value="MoCF_OxRdtse_dimer"/>
</dbReference>
<dbReference type="Gene3D" id="3.90.420.10">
    <property type="entry name" value="Oxidoreductase, molybdopterin-binding domain"/>
    <property type="match status" value="1"/>
</dbReference>
<dbReference type="PANTHER" id="PTHR19372:SF7">
    <property type="entry name" value="SULFITE OXIDASE, MITOCHONDRIAL"/>
    <property type="match status" value="1"/>
</dbReference>
<feature type="domain" description="Moybdenum cofactor oxidoreductase dimerisation" evidence="8">
    <location>
        <begin position="277"/>
        <end position="391"/>
    </location>
</feature>
<keyword evidence="4" id="KW-0560">Oxidoreductase</keyword>
<sequence>MGKRMENRRGFLRMAGSLAGAGVATGALAEASPLDVPPWTREQGATAPGYGRPAPNETLARYPRLPPRFPGASSTVTPLQGLHGILTPNGLHFERHHAGIPAIDPDRHRLAVHGLVERPLTLTMDDIVRFPTVSRLHVLECSGNTPWLGAKPDWTVQDSHGLISCAEWTGVELSTLLAEVGLKPGAAWILAEGADACAMTRSVPLDALDGAILAYAQNGERLRPEQGYPLRLFLPGLEGNLSIKWLRRIKVGDRPFQTREETSKYTDLMPDGSARQFTFVMEAKSVITAPSGGQRLQEPGFHEIRGLAWTGRGRISGVEVSTDGGVSWREARLEGPVLPRCFTRFRLPWRWEGGPARLLSRARDETGYVQPSREALVAVRGTRSFYHNNAVFGWSIGPDGAVTYAA</sequence>
<gene>
    <name evidence="9" type="ORF">MPPM_0323</name>
</gene>
<feature type="region of interest" description="Disordered" evidence="5">
    <location>
        <begin position="34"/>
        <end position="56"/>
    </location>
</feature>
<dbReference type="GO" id="GO:0006790">
    <property type="term" value="P:sulfur compound metabolic process"/>
    <property type="evidence" value="ECO:0007669"/>
    <property type="project" value="TreeGrafter"/>
</dbReference>
<dbReference type="InterPro" id="IPR030835">
    <property type="entry name" value="Sulfite_DH_SoxC"/>
</dbReference>
<dbReference type="GO" id="GO:0020037">
    <property type="term" value="F:heme binding"/>
    <property type="evidence" value="ECO:0007669"/>
    <property type="project" value="TreeGrafter"/>
</dbReference>
<feature type="signal peptide" evidence="6">
    <location>
        <begin position="1"/>
        <end position="29"/>
    </location>
</feature>
<dbReference type="NCBIfam" id="TIGR04555">
    <property type="entry name" value="sulfite_DH_soxC"/>
    <property type="match status" value="1"/>
</dbReference>
<protein>
    <submittedName>
        <fullName evidence="9">Sulfite dehydrogenase</fullName>
    </submittedName>
</protein>
<dbReference type="Pfam" id="PF03404">
    <property type="entry name" value="Mo-co_dimer"/>
    <property type="match status" value="1"/>
</dbReference>
<keyword evidence="2" id="KW-0500">Molybdenum</keyword>
<dbReference type="Pfam" id="PF00174">
    <property type="entry name" value="Oxidored_molyb"/>
    <property type="match status" value="1"/>
</dbReference>
<evidence type="ECO:0000259" key="7">
    <source>
        <dbReference type="Pfam" id="PF00174"/>
    </source>
</evidence>
<evidence type="ECO:0000256" key="6">
    <source>
        <dbReference type="SAM" id="SignalP"/>
    </source>
</evidence>
<dbReference type="InterPro" id="IPR008335">
    <property type="entry name" value="Mopterin_OxRdtase_euk"/>
</dbReference>
<evidence type="ECO:0000256" key="3">
    <source>
        <dbReference type="ARBA" id="ARBA00022723"/>
    </source>
</evidence>
<dbReference type="AlphaFoldDB" id="A0A169QHV5"/>
<dbReference type="GO" id="GO:0008482">
    <property type="term" value="F:sulfite oxidase activity"/>
    <property type="evidence" value="ECO:0007669"/>
    <property type="project" value="TreeGrafter"/>
</dbReference>
<dbReference type="PANTHER" id="PTHR19372">
    <property type="entry name" value="SULFITE REDUCTASE"/>
    <property type="match status" value="1"/>
</dbReference>
<reference evidence="9 10" key="1">
    <citation type="journal article" date="2016" name="Genome Announc.">
        <title>Complete Genome Sequence of Methylobacterium populi P-1M, Isolated from Pink-Pigmented Household Biofilm.</title>
        <authorList>
            <person name="Morohoshi T."/>
            <person name="Ikeda T."/>
        </authorList>
    </citation>
    <scope>NUCLEOTIDE SEQUENCE [LARGE SCALE GENOMIC DNA]</scope>
    <source>
        <strain evidence="9 10">P-1M</strain>
    </source>
</reference>
<dbReference type="InterPro" id="IPR014756">
    <property type="entry name" value="Ig_E-set"/>
</dbReference>
<evidence type="ECO:0000313" key="9">
    <source>
        <dbReference type="EMBL" id="BAU88928.1"/>
    </source>
</evidence>
<dbReference type="Proteomes" id="UP000218288">
    <property type="component" value="Chromosome"/>
</dbReference>
<feature type="domain" description="Oxidoreductase molybdopterin-binding" evidence="7">
    <location>
        <begin position="97"/>
        <end position="258"/>
    </location>
</feature>
<dbReference type="PROSITE" id="PS51318">
    <property type="entry name" value="TAT"/>
    <property type="match status" value="1"/>
</dbReference>
<proteinExistence type="predicted"/>